<evidence type="ECO:0000313" key="10">
    <source>
        <dbReference type="Proteomes" id="UP000176740"/>
    </source>
</evidence>
<comment type="cofactor">
    <cofactor evidence="7">
        <name>Zn(2+)</name>
        <dbReference type="ChEBI" id="CHEBI:29105"/>
    </cofactor>
    <text evidence="7">Binds 1 zinc ion per subunit.</text>
</comment>
<dbReference type="InterPro" id="IPR034704">
    <property type="entry name" value="Ribosomal_bL28/bL31-like_sf"/>
</dbReference>
<dbReference type="NCBIfam" id="TIGR00105">
    <property type="entry name" value="L31"/>
    <property type="match status" value="1"/>
</dbReference>
<dbReference type="PANTHER" id="PTHR33280">
    <property type="entry name" value="50S RIBOSOMAL PROTEIN L31, CHLOROPLASTIC"/>
    <property type="match status" value="1"/>
</dbReference>
<dbReference type="GO" id="GO:0006412">
    <property type="term" value="P:translation"/>
    <property type="evidence" value="ECO:0007669"/>
    <property type="project" value="UniProtKB-UniRule"/>
</dbReference>
<dbReference type="GO" id="GO:0046872">
    <property type="term" value="F:metal ion binding"/>
    <property type="evidence" value="ECO:0007669"/>
    <property type="project" value="UniProtKB-KW"/>
</dbReference>
<comment type="function">
    <text evidence="7">Binds the 23S rRNA.</text>
</comment>
<evidence type="ECO:0000256" key="6">
    <source>
        <dbReference type="ARBA" id="ARBA00035687"/>
    </source>
</evidence>
<evidence type="ECO:0000256" key="4">
    <source>
        <dbReference type="ARBA" id="ARBA00022980"/>
    </source>
</evidence>
<organism evidence="9 10">
    <name type="scientific">Candidatus Curtissbacteria bacterium RIFCSPLOWO2_01_FULL_38_11b</name>
    <dbReference type="NCBI Taxonomy" id="1797725"/>
    <lineage>
        <taxon>Bacteria</taxon>
        <taxon>Candidatus Curtissiibacteriota</taxon>
    </lineage>
</organism>
<proteinExistence type="inferred from homology"/>
<feature type="binding site" evidence="7">
    <location>
        <position position="40"/>
    </location>
    <ligand>
        <name>Zn(2+)</name>
        <dbReference type="ChEBI" id="CHEBI:29105"/>
    </ligand>
</feature>
<sequence length="103" mass="11820">MKPNIHPQYFDEAKVTCVCGNAFTTGATVPEIHVEVCNNCHPFFTGEMKYVDTLGRVDKFQKKQEVAKKLKETKVQKLAQKEERKRPDSLKDMFDLIKKQASS</sequence>
<protein>
    <recommendedName>
        <fullName evidence="6 7">Large ribosomal subunit protein bL31</fullName>
    </recommendedName>
</protein>
<dbReference type="AlphaFoldDB" id="A0A1F5H054"/>
<evidence type="ECO:0000256" key="5">
    <source>
        <dbReference type="ARBA" id="ARBA00023274"/>
    </source>
</evidence>
<evidence type="ECO:0000256" key="1">
    <source>
        <dbReference type="ARBA" id="ARBA00009296"/>
    </source>
</evidence>
<dbReference type="Proteomes" id="UP000176740">
    <property type="component" value="Unassembled WGS sequence"/>
</dbReference>
<dbReference type="InterPro" id="IPR002150">
    <property type="entry name" value="Ribosomal_bL31"/>
</dbReference>
<dbReference type="GO" id="GO:1990904">
    <property type="term" value="C:ribonucleoprotein complex"/>
    <property type="evidence" value="ECO:0007669"/>
    <property type="project" value="UniProtKB-KW"/>
</dbReference>
<keyword evidence="2 7" id="KW-0699">rRNA-binding</keyword>
<dbReference type="SUPFAM" id="SSF143800">
    <property type="entry name" value="L28p-like"/>
    <property type="match status" value="1"/>
</dbReference>
<comment type="subunit">
    <text evidence="7">Part of the 50S ribosomal subunit.</text>
</comment>
<dbReference type="PANTHER" id="PTHR33280:SF1">
    <property type="entry name" value="LARGE RIBOSOMAL SUBUNIT PROTEIN BL31C"/>
    <property type="match status" value="1"/>
</dbReference>
<keyword evidence="5 7" id="KW-0687">Ribonucleoprotein</keyword>
<keyword evidence="7" id="KW-0862">Zinc</keyword>
<evidence type="ECO:0000313" key="9">
    <source>
        <dbReference type="EMBL" id="OGD97449.1"/>
    </source>
</evidence>
<comment type="similarity">
    <text evidence="1 7">Belongs to the bacterial ribosomal protein bL31 family. Type A subfamily.</text>
</comment>
<evidence type="ECO:0000256" key="3">
    <source>
        <dbReference type="ARBA" id="ARBA00022884"/>
    </source>
</evidence>
<evidence type="ECO:0000256" key="2">
    <source>
        <dbReference type="ARBA" id="ARBA00022730"/>
    </source>
</evidence>
<dbReference type="InterPro" id="IPR042105">
    <property type="entry name" value="Ribosomal_bL31_sf"/>
</dbReference>
<dbReference type="STRING" id="1797725.A3A49_00545"/>
<feature type="region of interest" description="Disordered" evidence="8">
    <location>
        <begin position="78"/>
        <end position="103"/>
    </location>
</feature>
<dbReference type="Pfam" id="PF01197">
    <property type="entry name" value="Ribosomal_L31"/>
    <property type="match status" value="1"/>
</dbReference>
<name>A0A1F5H054_9BACT</name>
<dbReference type="Gene3D" id="4.10.830.30">
    <property type="entry name" value="Ribosomal protein L31"/>
    <property type="match status" value="1"/>
</dbReference>
<comment type="caution">
    <text evidence="9">The sequence shown here is derived from an EMBL/GenBank/DDBJ whole genome shotgun (WGS) entry which is preliminary data.</text>
</comment>
<feature type="binding site" evidence="7">
    <location>
        <position position="37"/>
    </location>
    <ligand>
        <name>Zn(2+)</name>
        <dbReference type="ChEBI" id="CHEBI:29105"/>
    </ligand>
</feature>
<dbReference type="HAMAP" id="MF_00501">
    <property type="entry name" value="Ribosomal_bL31_1"/>
    <property type="match status" value="1"/>
</dbReference>
<dbReference type="PRINTS" id="PR01249">
    <property type="entry name" value="RIBOSOMALL31"/>
</dbReference>
<keyword evidence="4 7" id="KW-0689">Ribosomal protein</keyword>
<keyword evidence="3 7" id="KW-0694">RNA-binding</keyword>
<keyword evidence="7" id="KW-0479">Metal-binding</keyword>
<gene>
    <name evidence="7" type="primary">rpmE</name>
    <name evidence="9" type="ORF">A3A49_00545</name>
</gene>
<dbReference type="EMBL" id="MFBO01000031">
    <property type="protein sequence ID" value="OGD97449.1"/>
    <property type="molecule type" value="Genomic_DNA"/>
</dbReference>
<dbReference type="GO" id="GO:0005840">
    <property type="term" value="C:ribosome"/>
    <property type="evidence" value="ECO:0007669"/>
    <property type="project" value="UniProtKB-KW"/>
</dbReference>
<feature type="binding site" evidence="7">
    <location>
        <position position="17"/>
    </location>
    <ligand>
        <name>Zn(2+)</name>
        <dbReference type="ChEBI" id="CHEBI:29105"/>
    </ligand>
</feature>
<dbReference type="GO" id="GO:0019843">
    <property type="term" value="F:rRNA binding"/>
    <property type="evidence" value="ECO:0007669"/>
    <property type="project" value="UniProtKB-KW"/>
</dbReference>
<dbReference type="PROSITE" id="PS01143">
    <property type="entry name" value="RIBOSOMAL_L31"/>
    <property type="match status" value="1"/>
</dbReference>
<evidence type="ECO:0000256" key="7">
    <source>
        <dbReference type="HAMAP-Rule" id="MF_00501"/>
    </source>
</evidence>
<evidence type="ECO:0000256" key="8">
    <source>
        <dbReference type="SAM" id="MobiDB-lite"/>
    </source>
</evidence>
<feature type="binding site" evidence="7">
    <location>
        <position position="19"/>
    </location>
    <ligand>
        <name>Zn(2+)</name>
        <dbReference type="ChEBI" id="CHEBI:29105"/>
    </ligand>
</feature>
<dbReference type="InterPro" id="IPR027491">
    <property type="entry name" value="Ribosomal_bL31_A"/>
</dbReference>
<dbReference type="GO" id="GO:0003735">
    <property type="term" value="F:structural constituent of ribosome"/>
    <property type="evidence" value="ECO:0007669"/>
    <property type="project" value="InterPro"/>
</dbReference>
<reference evidence="9 10" key="1">
    <citation type="journal article" date="2016" name="Nat. Commun.">
        <title>Thousands of microbial genomes shed light on interconnected biogeochemical processes in an aquifer system.</title>
        <authorList>
            <person name="Anantharaman K."/>
            <person name="Brown C.T."/>
            <person name="Hug L.A."/>
            <person name="Sharon I."/>
            <person name="Castelle C.J."/>
            <person name="Probst A.J."/>
            <person name="Thomas B.C."/>
            <person name="Singh A."/>
            <person name="Wilkins M.J."/>
            <person name="Karaoz U."/>
            <person name="Brodie E.L."/>
            <person name="Williams K.H."/>
            <person name="Hubbard S.S."/>
            <person name="Banfield J.F."/>
        </authorList>
    </citation>
    <scope>NUCLEOTIDE SEQUENCE [LARGE SCALE GENOMIC DNA]</scope>
</reference>
<accession>A0A1F5H054</accession>
<dbReference type="NCBIfam" id="NF000612">
    <property type="entry name" value="PRK00019.1"/>
    <property type="match status" value="1"/>
</dbReference>